<evidence type="ECO:0000259" key="5">
    <source>
        <dbReference type="PROSITE" id="PS50977"/>
    </source>
</evidence>
<dbReference type="InterPro" id="IPR050109">
    <property type="entry name" value="HTH-type_TetR-like_transc_reg"/>
</dbReference>
<evidence type="ECO:0000256" key="3">
    <source>
        <dbReference type="ARBA" id="ARBA00023163"/>
    </source>
</evidence>
<dbReference type="Gene3D" id="1.10.357.10">
    <property type="entry name" value="Tetracycline Repressor, domain 2"/>
    <property type="match status" value="1"/>
</dbReference>
<accession>A0A212QYI5</accession>
<reference evidence="6 7" key="1">
    <citation type="submission" date="2017-06" db="EMBL/GenBank/DDBJ databases">
        <authorList>
            <person name="Kim H.J."/>
            <person name="Triplett B.A."/>
        </authorList>
    </citation>
    <scope>NUCLEOTIDE SEQUENCE [LARGE SCALE GENOMIC DNA]</scope>
    <source>
        <strain evidence="6 7">B29T1</strain>
    </source>
</reference>
<dbReference type="AlphaFoldDB" id="A0A212QYI5"/>
<dbReference type="InterPro" id="IPR036271">
    <property type="entry name" value="Tet_transcr_reg_TetR-rel_C_sf"/>
</dbReference>
<dbReference type="OrthoDB" id="9803547at2"/>
<proteinExistence type="predicted"/>
<dbReference type="PROSITE" id="PS01081">
    <property type="entry name" value="HTH_TETR_1"/>
    <property type="match status" value="1"/>
</dbReference>
<sequence>MVSMSRSSPTPIKDKVVAAALDLFAARGVAAVSVKDIAARSGASEGALYRHWGSKEAMAQALFNEGFTGLASGMRQIMHEERRLRPRLTRIVTYFCRRFDETRPLMAFLLLRHHEEMAKALRPSDDTPIRVLEDLVADAVAAGELPPILPSLGAALVLGLTIQPATFMIYGRRLDGSFTALAPALAHGALAALKAAAGTTNDQTDRITDDART</sequence>
<dbReference type="SUPFAM" id="SSF48498">
    <property type="entry name" value="Tetracyclin repressor-like, C-terminal domain"/>
    <property type="match status" value="1"/>
</dbReference>
<evidence type="ECO:0000313" key="6">
    <source>
        <dbReference type="EMBL" id="SNB64762.1"/>
    </source>
</evidence>
<evidence type="ECO:0000256" key="1">
    <source>
        <dbReference type="ARBA" id="ARBA00023015"/>
    </source>
</evidence>
<dbReference type="InterPro" id="IPR023772">
    <property type="entry name" value="DNA-bd_HTH_TetR-type_CS"/>
</dbReference>
<evidence type="ECO:0000256" key="2">
    <source>
        <dbReference type="ARBA" id="ARBA00023125"/>
    </source>
</evidence>
<feature type="DNA-binding region" description="H-T-H motif" evidence="4">
    <location>
        <begin position="33"/>
        <end position="52"/>
    </location>
</feature>
<feature type="domain" description="HTH tetR-type" evidence="5">
    <location>
        <begin position="10"/>
        <end position="70"/>
    </location>
</feature>
<name>A0A212QYI5_9PROT</name>
<keyword evidence="1" id="KW-0805">Transcription regulation</keyword>
<dbReference type="GO" id="GO:0003700">
    <property type="term" value="F:DNA-binding transcription factor activity"/>
    <property type="evidence" value="ECO:0007669"/>
    <property type="project" value="TreeGrafter"/>
</dbReference>
<dbReference type="PROSITE" id="PS50977">
    <property type="entry name" value="HTH_TETR_2"/>
    <property type="match status" value="1"/>
</dbReference>
<organism evidence="6 7">
    <name type="scientific">Arboricoccus pini</name>
    <dbReference type="NCBI Taxonomy" id="1963835"/>
    <lineage>
        <taxon>Bacteria</taxon>
        <taxon>Pseudomonadati</taxon>
        <taxon>Pseudomonadota</taxon>
        <taxon>Alphaproteobacteria</taxon>
        <taxon>Geminicoccales</taxon>
        <taxon>Geminicoccaceae</taxon>
        <taxon>Arboricoccus</taxon>
    </lineage>
</organism>
<dbReference type="PANTHER" id="PTHR30055">
    <property type="entry name" value="HTH-TYPE TRANSCRIPTIONAL REGULATOR RUTR"/>
    <property type="match status" value="1"/>
</dbReference>
<dbReference type="Proteomes" id="UP000197065">
    <property type="component" value="Unassembled WGS sequence"/>
</dbReference>
<dbReference type="Pfam" id="PF00440">
    <property type="entry name" value="TetR_N"/>
    <property type="match status" value="1"/>
</dbReference>
<evidence type="ECO:0000313" key="7">
    <source>
        <dbReference type="Proteomes" id="UP000197065"/>
    </source>
</evidence>
<dbReference type="SUPFAM" id="SSF46689">
    <property type="entry name" value="Homeodomain-like"/>
    <property type="match status" value="1"/>
</dbReference>
<dbReference type="GO" id="GO:0000976">
    <property type="term" value="F:transcription cis-regulatory region binding"/>
    <property type="evidence" value="ECO:0007669"/>
    <property type="project" value="TreeGrafter"/>
</dbReference>
<keyword evidence="3" id="KW-0804">Transcription</keyword>
<dbReference type="PRINTS" id="PR00455">
    <property type="entry name" value="HTHTETR"/>
</dbReference>
<gene>
    <name evidence="6" type="ORF">SAMN07250955_104136</name>
</gene>
<keyword evidence="7" id="KW-1185">Reference proteome</keyword>
<dbReference type="PANTHER" id="PTHR30055:SF234">
    <property type="entry name" value="HTH-TYPE TRANSCRIPTIONAL REGULATOR BETI"/>
    <property type="match status" value="1"/>
</dbReference>
<keyword evidence="2 4" id="KW-0238">DNA-binding</keyword>
<dbReference type="EMBL" id="FYEH01000004">
    <property type="protein sequence ID" value="SNB64762.1"/>
    <property type="molecule type" value="Genomic_DNA"/>
</dbReference>
<evidence type="ECO:0000256" key="4">
    <source>
        <dbReference type="PROSITE-ProRule" id="PRU00335"/>
    </source>
</evidence>
<dbReference type="InterPro" id="IPR009057">
    <property type="entry name" value="Homeodomain-like_sf"/>
</dbReference>
<protein>
    <submittedName>
        <fullName evidence="6">Transcriptional regulator, TetR family</fullName>
    </submittedName>
</protein>
<dbReference type="InterPro" id="IPR001647">
    <property type="entry name" value="HTH_TetR"/>
</dbReference>